<dbReference type="VEuPathDB" id="FungiDB:CDV56_102871"/>
<feature type="transmembrane region" description="Helical" evidence="5">
    <location>
        <begin position="175"/>
        <end position="196"/>
    </location>
</feature>
<dbReference type="GeneID" id="38124845"/>
<dbReference type="RefSeq" id="XP_026610638.1">
    <property type="nucleotide sequence ID" value="XM_026756490.1"/>
</dbReference>
<proteinExistence type="predicted"/>
<feature type="transmembrane region" description="Helical" evidence="5">
    <location>
        <begin position="133"/>
        <end position="155"/>
    </location>
</feature>
<dbReference type="OrthoDB" id="4510992at2759"/>
<reference evidence="6" key="1">
    <citation type="submission" date="2018-08" db="EMBL/GenBank/DDBJ databases">
        <title>Draft genome sequence of azole-resistant Aspergillus thermomutatus (Neosartorya pseudofischeri) strain HMR AF 39, isolated from a human nasal aspirate.</title>
        <authorList>
            <person name="Parent-Michaud M."/>
            <person name="Dufresne P.J."/>
            <person name="Fournier E."/>
            <person name="Martineau C."/>
            <person name="Moreira S."/>
            <person name="Perkins V."/>
            <person name="De Repentigny L."/>
            <person name="Dufresne S.F."/>
        </authorList>
    </citation>
    <scope>NUCLEOTIDE SEQUENCE [LARGE SCALE GENOMIC DNA]</scope>
    <source>
        <strain evidence="6">HMR AF 39</strain>
    </source>
</reference>
<comment type="subcellular location">
    <subcellularLocation>
        <location evidence="1">Membrane</location>
        <topology evidence="1">Multi-pass membrane protein</topology>
    </subcellularLocation>
</comment>
<dbReference type="SUPFAM" id="SSF144083">
    <property type="entry name" value="Magnesium transport protein CorA, transmembrane region"/>
    <property type="match status" value="1"/>
</dbReference>
<dbReference type="AlphaFoldDB" id="A0A397G771"/>
<dbReference type="GO" id="GO:0016020">
    <property type="term" value="C:membrane"/>
    <property type="evidence" value="ECO:0007669"/>
    <property type="project" value="UniProtKB-SubCell"/>
</dbReference>
<evidence type="ECO:0000256" key="3">
    <source>
        <dbReference type="ARBA" id="ARBA00022989"/>
    </source>
</evidence>
<sequence length="222" mass="24897">MALTLVDGNKYGLSMLLELQHLGDKLLSISPWIAVTLSIISRLEETNALFHARDAIPNRDFQRMAEEMKYYRTPLEGHLKTLEFLEKKVQGILNQLAVAFSLQNQVTSIGINDTFGINDKMLKLTSDTVDDSATVRVVTLVTLIYLPASFVATFLGMNLFSFGESGSGFSISKQFWIYVAVAVPLTVLTLSTWWVITQKQKKKKAARRDAMSQEFWIPGAKT</sequence>
<keyword evidence="4 5" id="KW-0472">Membrane</keyword>
<evidence type="ECO:0000256" key="5">
    <source>
        <dbReference type="SAM" id="Phobius"/>
    </source>
</evidence>
<protein>
    <submittedName>
        <fullName evidence="6">Uncharacterized protein</fullName>
    </submittedName>
</protein>
<evidence type="ECO:0000256" key="1">
    <source>
        <dbReference type="ARBA" id="ARBA00004141"/>
    </source>
</evidence>
<comment type="caution">
    <text evidence="6">The sequence shown here is derived from an EMBL/GenBank/DDBJ whole genome shotgun (WGS) entry which is preliminary data.</text>
</comment>
<dbReference type="EMBL" id="NKHU02000296">
    <property type="protein sequence ID" value="RHZ45216.1"/>
    <property type="molecule type" value="Genomic_DNA"/>
</dbReference>
<evidence type="ECO:0000256" key="4">
    <source>
        <dbReference type="ARBA" id="ARBA00023136"/>
    </source>
</evidence>
<keyword evidence="2 5" id="KW-0812">Transmembrane</keyword>
<evidence type="ECO:0000313" key="7">
    <source>
        <dbReference type="Proteomes" id="UP000215305"/>
    </source>
</evidence>
<keyword evidence="7" id="KW-1185">Reference proteome</keyword>
<evidence type="ECO:0000313" key="6">
    <source>
        <dbReference type="EMBL" id="RHZ45216.1"/>
    </source>
</evidence>
<dbReference type="InterPro" id="IPR045863">
    <property type="entry name" value="CorA_TM1_TM2"/>
</dbReference>
<gene>
    <name evidence="6" type="ORF">CDV56_102871</name>
</gene>
<dbReference type="Proteomes" id="UP000215305">
    <property type="component" value="Unassembled WGS sequence"/>
</dbReference>
<keyword evidence="3 5" id="KW-1133">Transmembrane helix</keyword>
<accession>A0A397G771</accession>
<organism evidence="6 7">
    <name type="scientific">Aspergillus thermomutatus</name>
    <name type="common">Neosartorya pseudofischeri</name>
    <dbReference type="NCBI Taxonomy" id="41047"/>
    <lineage>
        <taxon>Eukaryota</taxon>
        <taxon>Fungi</taxon>
        <taxon>Dikarya</taxon>
        <taxon>Ascomycota</taxon>
        <taxon>Pezizomycotina</taxon>
        <taxon>Eurotiomycetes</taxon>
        <taxon>Eurotiomycetidae</taxon>
        <taxon>Eurotiales</taxon>
        <taxon>Aspergillaceae</taxon>
        <taxon>Aspergillus</taxon>
        <taxon>Aspergillus subgen. Fumigati</taxon>
    </lineage>
</organism>
<dbReference type="Gene3D" id="1.20.58.340">
    <property type="entry name" value="Magnesium transport protein CorA, transmembrane region"/>
    <property type="match status" value="1"/>
</dbReference>
<dbReference type="STRING" id="41047.A0A397G771"/>
<evidence type="ECO:0000256" key="2">
    <source>
        <dbReference type="ARBA" id="ARBA00022692"/>
    </source>
</evidence>
<name>A0A397G771_ASPTH</name>